<dbReference type="RefSeq" id="WP_091367734.1">
    <property type="nucleotide sequence ID" value="NZ_LT629740.1"/>
</dbReference>
<accession>A0A1H1MQF4</accession>
<evidence type="ECO:0000313" key="3">
    <source>
        <dbReference type="Proteomes" id="UP000199679"/>
    </source>
</evidence>
<keyword evidence="3" id="KW-1185">Reference proteome</keyword>
<sequence>MINLFTKRKRIALTLLVVWTGNICAPAISYALTSGPAQPEVQGFQVASVSDMVDLSSGGLKYNIPLLDIDGYPVNLSYQSGSGIDDEASWVGLGWSCTPGAITRQVRGLPDDFSGDMVETDHYVKPKITIGGRLTAKTEAFGIARLQGTFTFGVFNDNYTGLGAELGVNAGVSFSTSNDGLLTAGLGIGVLSNTQSGVDADISPYVCMAIKENTDNNATINAGLSGSFGYNTRSGLKALTLGASFGAGNNVKNDNGDIIKAGEASYSVAGSSISYNTEPISPSVQVPYTSSYGSYSFDVGLAGEGIFGSIGGTGYKNVRQVQTIANAKPAFGFLYAERGKDNPDAIMDFIRENDNPVIPTLPDLAIPIHTPDIWSYTSQSGGGQFRLYRGGSGAFFDNQTVDGSTTSTLGGDLGVGAWVHGGITLYNQTAKTATHKWTSNNNYLAYGDFQKPNYSNPSAEHVYFRQVGEKNVEDQDMDSQLHGTQALAVSTSGITANSAFRNASGLNSSVPIDSAIAKTSRRPNRTVISYLTAAEAQQAGLYKSIPEYSFKDSSSIATLTANQIYTPLPRVDATGNDTTYIHKPHHISEITVTDDGGKRMVYGIPVYNIYQDEYSFAIDRTSRDTNNLACTPTGISNPKGDPYGVDNYYHKEHKPSYATSYLLSAILSSDYVDKTGNGITDDDLGTAIKFNYSKLAHYYKWRTPYNKATPNRGLLADPDDDKGSIVYGKKEVWYVQSIESKTKIAYFITGDRRDALGVSSWQNGGSDPSNTQKYLKEIRLYSKADMTRPIKVVKFQYTYELCTGIPNSLDYGSGNHLLGGKLTLSKVWFEYGNSDKGKYHPYVFQYNKTNLKYNGANTPKYAYNSTDRWGIYKPATENANHLANEQYPYTNQDTSYTNQNSALWQLSQIALPTGGVINVSYESGDYAYVQNQKAMVMSKIVSLIIDTTSSMRDTTRLLNAIKGIRVNIGTANLPPAGVDQTTWFKNNFLNGSNYLYTKMCDSMGTNNYRSPDPRLSYDFVPTYCLIQSVHINSAGMANIMLTPITAGGVTANPMIISAWQRMKNEYPRYAYPGFENRVQTNNNSVLAAVSAVINAAKNLTELEKSFYQKANSRGYCSKVLLGNSFVKLAINTGAKIGGPVRVKKIQISDTWNATGGPNTASSYGQSYTYTTTENGKTISSGVATYEPAIGNDENALKQPVPYIENIKGAINNYFDLEMPFCESLYPAPTVTYSKVTVADLDKTGTSPPQTGTIVNEFYTSKDFPVKVTALPVVPYEPRPNAQYSLTQTNSDDELCMSQGYSIELNDMNGKTKATTVYDQSGAVISSTAYYYNATNNGNGMSLNNNVQVVNPSTLQVSSQVLGRDVDFFTDFREQQTSNTGTAVNVGFDIFPIPPFLPFFGLPHFPIHENNDRKLFRSACAVKVIQNYGILSKVVKTENGSSITTDNLAYDALTGEAVVTRTKNEFNRPIYSTNIPAYWIYNGMGAAYQNLGVSFSQFTTNANGEINPIYASYLHGGDEIVDTQSGIHYWVIYNQAASGSGNTKKLIDINGNINASYNPPALVKIVRSGFRNMLTAGATTLVSLNSPITAANYLQLNTSGNLTAMKVINASATTYDESWAGANNQCVDNKIDPTLNLIENTTRDFSLSATMPLYGGMTITDFNNPSVDTVIYSAYWGGNTSTNMGRRKVIGFWPHEAITNPSDTSYSGYDVVVNFPETKVYYFAFAFNPISQYVYDCQDGDDGESYQLDGDFLDVQGKLINAGKHIIHVTFKLKDPNVPLANRCSGLEIYNNTFNDLIHADSVGTGLNILFSTKNYVGNNNVLNFFDTMLTDSDQVDGHQSYHYTRPDGNPPFYNFNYCVAPQPLILNPYIAGYLGNWRPYQTKVFQQSRNYIFSSNRTLASVDVKNAGYINNFYPYWYSNAGTWTVNPNGTRWVTANTVTLYDKYGQQLENKDALGRFSAANFDFNGELPSAVASNAMNREIYAASLEDSYFTFGDSSNSDTCNIREFIQPSTKRTIKQLAVNTVAHSGNYSALLPSDGVTLSTIIDTVHQKTVPYLALDSKKQYITQTTTGLYPNGFEPYPGKQYLFDAWVSDAYPNTQSININLSINGTNVPLKCKAVVEGWKLVEGIIDLSTLGSATALNISIVPVTGTVYIDDIRMHPFDAQMKSYAYDDKTMRLMAELDENGFATFYEYDDEGLLIRVKKETEKGIMTLKESRSTYRRNLNP</sequence>
<keyword evidence="1" id="KW-0732">Signal</keyword>
<dbReference type="Proteomes" id="UP000199679">
    <property type="component" value="Chromosome I"/>
</dbReference>
<gene>
    <name evidence="2" type="ORF">SAMN05216490_0137</name>
</gene>
<feature type="chain" id="PRO_5009254662" description="RHS repeat-associated core domain-containing protein" evidence="1">
    <location>
        <begin position="26"/>
        <end position="2227"/>
    </location>
</feature>
<proteinExistence type="predicted"/>
<evidence type="ECO:0000313" key="2">
    <source>
        <dbReference type="EMBL" id="SDR88957.1"/>
    </source>
</evidence>
<organism evidence="2 3">
    <name type="scientific">Mucilaginibacter mallensis</name>
    <dbReference type="NCBI Taxonomy" id="652787"/>
    <lineage>
        <taxon>Bacteria</taxon>
        <taxon>Pseudomonadati</taxon>
        <taxon>Bacteroidota</taxon>
        <taxon>Sphingobacteriia</taxon>
        <taxon>Sphingobacteriales</taxon>
        <taxon>Sphingobacteriaceae</taxon>
        <taxon>Mucilaginibacter</taxon>
    </lineage>
</organism>
<evidence type="ECO:0000256" key="1">
    <source>
        <dbReference type="SAM" id="SignalP"/>
    </source>
</evidence>
<reference evidence="2 3" key="1">
    <citation type="submission" date="2016-10" db="EMBL/GenBank/DDBJ databases">
        <authorList>
            <person name="de Groot N.N."/>
        </authorList>
    </citation>
    <scope>NUCLEOTIDE SEQUENCE [LARGE SCALE GENOMIC DNA]</scope>
    <source>
        <strain evidence="2 3">MP1X4</strain>
    </source>
</reference>
<name>A0A1H1MQF4_MUCMA</name>
<dbReference type="STRING" id="652787.SAMN05216490_0137"/>
<feature type="signal peptide" evidence="1">
    <location>
        <begin position="1"/>
        <end position="25"/>
    </location>
</feature>
<protein>
    <recommendedName>
        <fullName evidence="4">RHS repeat-associated core domain-containing protein</fullName>
    </recommendedName>
</protein>
<dbReference type="EMBL" id="LT629740">
    <property type="protein sequence ID" value="SDR88957.1"/>
    <property type="molecule type" value="Genomic_DNA"/>
</dbReference>
<evidence type="ECO:0008006" key="4">
    <source>
        <dbReference type="Google" id="ProtNLM"/>
    </source>
</evidence>
<dbReference type="OrthoDB" id="9814627at2"/>